<name>A0A2T9Y8P7_9FUNG</name>
<keyword evidence="1" id="KW-1133">Transmembrane helix</keyword>
<keyword evidence="1" id="KW-0812">Transmembrane</keyword>
<comment type="caution">
    <text evidence="2">The sequence shown here is derived from an EMBL/GenBank/DDBJ whole genome shotgun (WGS) entry which is preliminary data.</text>
</comment>
<accession>A0A2T9Y8P7</accession>
<sequence length="136" mass="15672">MKEILHNIYQRTGEINFKERNVYIAILGSVAVGIGVVFVVWLVCRRRRYLIDQEKIRAGGVDAEYLGQSERLLAREGKMRQLYELIRGRETGRVSPIPMFMAGGSGKQVESRVYEQMRVVGKKPAWQRIAETSERE</sequence>
<protein>
    <submittedName>
        <fullName evidence="2">Uncharacterized protein</fullName>
    </submittedName>
</protein>
<keyword evidence="3" id="KW-1185">Reference proteome</keyword>
<reference evidence="2 3" key="1">
    <citation type="journal article" date="2018" name="MBio">
        <title>Comparative Genomics Reveals the Core Gene Toolbox for the Fungus-Insect Symbiosis.</title>
        <authorList>
            <person name="Wang Y."/>
            <person name="Stata M."/>
            <person name="Wang W."/>
            <person name="Stajich J.E."/>
            <person name="White M.M."/>
            <person name="Moncalvo J.M."/>
        </authorList>
    </citation>
    <scope>NUCLEOTIDE SEQUENCE [LARGE SCALE GENOMIC DNA]</scope>
    <source>
        <strain evidence="2 3">AUS-77-4</strain>
    </source>
</reference>
<dbReference type="EMBL" id="MBFT01000604">
    <property type="protein sequence ID" value="PVU88695.1"/>
    <property type="molecule type" value="Genomic_DNA"/>
</dbReference>
<feature type="transmembrane region" description="Helical" evidence="1">
    <location>
        <begin position="22"/>
        <end position="44"/>
    </location>
</feature>
<gene>
    <name evidence="2" type="ORF">BB559_005432</name>
</gene>
<dbReference type="AlphaFoldDB" id="A0A2T9Y8P7"/>
<keyword evidence="1" id="KW-0472">Membrane</keyword>
<organism evidence="2 3">
    <name type="scientific">Furculomyces boomerangus</name>
    <dbReference type="NCBI Taxonomy" id="61424"/>
    <lineage>
        <taxon>Eukaryota</taxon>
        <taxon>Fungi</taxon>
        <taxon>Fungi incertae sedis</taxon>
        <taxon>Zoopagomycota</taxon>
        <taxon>Kickxellomycotina</taxon>
        <taxon>Harpellomycetes</taxon>
        <taxon>Harpellales</taxon>
        <taxon>Harpellaceae</taxon>
        <taxon>Furculomyces</taxon>
    </lineage>
</organism>
<proteinExistence type="predicted"/>
<dbReference type="Proteomes" id="UP000245699">
    <property type="component" value="Unassembled WGS sequence"/>
</dbReference>
<evidence type="ECO:0000313" key="2">
    <source>
        <dbReference type="EMBL" id="PVU88695.1"/>
    </source>
</evidence>
<evidence type="ECO:0000256" key="1">
    <source>
        <dbReference type="SAM" id="Phobius"/>
    </source>
</evidence>
<evidence type="ECO:0000313" key="3">
    <source>
        <dbReference type="Proteomes" id="UP000245699"/>
    </source>
</evidence>